<feature type="region of interest" description="Disordered" evidence="1">
    <location>
        <begin position="91"/>
        <end position="114"/>
    </location>
</feature>
<keyword evidence="3" id="KW-1185">Reference proteome</keyword>
<sequence length="114" mass="13145">MTQDDQRHGTTTLFAALDGATGTVLGTCMKRHRHQELLRLLREIDRVTDKRLDLHLIVDNDATRKLPKVKAWLERHPRFAVSERCTETAYSAPRLRPTIQSGAKSSVNRRSRWL</sequence>
<protein>
    <recommendedName>
        <fullName evidence="4">Tc1-like transposase DDE domain-containing protein</fullName>
    </recommendedName>
</protein>
<gene>
    <name evidence="2" type="ORF">AA309_26670</name>
</gene>
<evidence type="ECO:0000256" key="1">
    <source>
        <dbReference type="SAM" id="MobiDB-lite"/>
    </source>
</evidence>
<evidence type="ECO:0000313" key="2">
    <source>
        <dbReference type="EMBL" id="KLK90289.1"/>
    </source>
</evidence>
<comment type="caution">
    <text evidence="2">The sequence shown here is derived from an EMBL/GenBank/DDBJ whole genome shotgun (WGS) entry which is preliminary data.</text>
</comment>
<accession>A0A0H1R5I6</accession>
<evidence type="ECO:0008006" key="4">
    <source>
        <dbReference type="Google" id="ProtNLM"/>
    </source>
</evidence>
<dbReference type="EMBL" id="LCYG01000090">
    <property type="protein sequence ID" value="KLK90289.1"/>
    <property type="molecule type" value="Genomic_DNA"/>
</dbReference>
<reference evidence="2 3" key="1">
    <citation type="submission" date="2015-05" db="EMBL/GenBank/DDBJ databases">
        <title>Draft genome sequence of Microvirga vignae strain BR3299, a novel nitrogen fixing bacteria isolated from Brazil semi-aired region.</title>
        <authorList>
            <person name="Zilli J.E."/>
            <person name="Passos S.R."/>
            <person name="Leite J."/>
            <person name="Baldani J.I."/>
            <person name="Xavier G.R."/>
            <person name="Rumjaneck N.G."/>
            <person name="Simoes-Araujo J.L."/>
        </authorList>
    </citation>
    <scope>NUCLEOTIDE SEQUENCE [LARGE SCALE GENOMIC DNA]</scope>
    <source>
        <strain evidence="2 3">BR3299</strain>
    </source>
</reference>
<dbReference type="Proteomes" id="UP000035489">
    <property type="component" value="Unassembled WGS sequence"/>
</dbReference>
<name>A0A0H1R5I6_9HYPH</name>
<evidence type="ECO:0000313" key="3">
    <source>
        <dbReference type="Proteomes" id="UP000035489"/>
    </source>
</evidence>
<proteinExistence type="predicted"/>
<dbReference type="AlphaFoldDB" id="A0A0H1R5I6"/>
<organism evidence="2 3">
    <name type="scientific">Microvirga vignae</name>
    <dbReference type="NCBI Taxonomy" id="1225564"/>
    <lineage>
        <taxon>Bacteria</taxon>
        <taxon>Pseudomonadati</taxon>
        <taxon>Pseudomonadota</taxon>
        <taxon>Alphaproteobacteria</taxon>
        <taxon>Hyphomicrobiales</taxon>
        <taxon>Methylobacteriaceae</taxon>
        <taxon>Microvirga</taxon>
    </lineage>
</organism>